<keyword evidence="2" id="KW-0472">Membrane</keyword>
<sequence length="200" mass="22348">MQLIFTKKSKVYAKMGLVMVATVFLCILSWKVVSRYRQKNSPKFNLDSSTINNLQRTDLEKQNSLCLSNDGTDGLNIKNSPCTSTLETTDQNTTNVIENRPGKSTSDSNLKDIPVPTKMDSPEQISNASGNTENFLSEQIVFDDLECFNLLDDNMDFDVPELSVIRKKLDDSTKSLELSGGYIKTATELLTDIKSSKEDK</sequence>
<keyword evidence="4" id="KW-1185">Reference proteome</keyword>
<dbReference type="HOGENOM" id="CLU_1366585_0_0_1"/>
<evidence type="ECO:0000256" key="2">
    <source>
        <dbReference type="SAM" id="Phobius"/>
    </source>
</evidence>
<evidence type="ECO:0000313" key="3">
    <source>
        <dbReference type="EMBL" id="EIJ87401.1"/>
    </source>
</evidence>
<keyword evidence="2" id="KW-1133">Transmembrane helix</keyword>
<feature type="compositionally biased region" description="Polar residues" evidence="1">
    <location>
        <begin position="86"/>
        <end position="108"/>
    </location>
</feature>
<keyword evidence="2" id="KW-0812">Transmembrane</keyword>
<proteinExistence type="predicted"/>
<dbReference type="Proteomes" id="UP000002872">
    <property type="component" value="Unassembled WGS sequence"/>
</dbReference>
<feature type="transmembrane region" description="Helical" evidence="2">
    <location>
        <begin position="12"/>
        <end position="33"/>
    </location>
</feature>
<dbReference type="EMBL" id="GL870882">
    <property type="protein sequence ID" value="EIJ87401.1"/>
    <property type="molecule type" value="Genomic_DNA"/>
</dbReference>
<reference evidence="3" key="1">
    <citation type="submission" date="2011-01" db="EMBL/GenBank/DDBJ databases">
        <title>The Genome Sequence of Nematocida parisii strain ERTm3.</title>
        <authorList>
            <consortium name="The Broad Institute Genome Sequencing Platform"/>
            <consortium name="The Broad Institute Genome Sequencing Center for Infectious Disease"/>
            <person name="Cuomo C."/>
            <person name="Troemel E."/>
            <person name="Young S.K."/>
            <person name="Zeng Q."/>
            <person name="Gargeya S."/>
            <person name="Fitzgerald M."/>
            <person name="Haas B."/>
            <person name="Abouelleil A."/>
            <person name="Alvarado L."/>
            <person name="Arachchi H.M."/>
            <person name="Berlin A."/>
            <person name="Chapman S.B."/>
            <person name="Gearin G."/>
            <person name="Goldberg J."/>
            <person name="Griggs A."/>
            <person name="Gujja S."/>
            <person name="Hansen M."/>
            <person name="Heiman D."/>
            <person name="Howarth C."/>
            <person name="Larimer J."/>
            <person name="Lui A."/>
            <person name="MacDonald P.J.P."/>
            <person name="McCowen C."/>
            <person name="Montmayeur A."/>
            <person name="Murphy C."/>
            <person name="Neiman D."/>
            <person name="Pearson M."/>
            <person name="Priest M."/>
            <person name="Roberts A."/>
            <person name="Saif S."/>
            <person name="Shea T."/>
            <person name="Sisk P."/>
            <person name="Stolte C."/>
            <person name="Sykes S."/>
            <person name="Wortman J."/>
            <person name="Nusbaum C."/>
            <person name="Birren B."/>
        </authorList>
    </citation>
    <scope>NUCLEOTIDE SEQUENCE</scope>
    <source>
        <strain evidence="3">ERTm3</strain>
    </source>
</reference>
<dbReference type="VEuPathDB" id="MicrosporidiaDB:NEQG_02282"/>
<gene>
    <name evidence="3" type="ORF">NEQG_02282</name>
</gene>
<dbReference type="OrthoDB" id="10316916at2759"/>
<protein>
    <submittedName>
        <fullName evidence="3">Uncharacterized protein</fullName>
    </submittedName>
</protein>
<accession>I3EDV4</accession>
<name>I3EDV4_NEMP3</name>
<feature type="region of interest" description="Disordered" evidence="1">
    <location>
        <begin position="86"/>
        <end position="116"/>
    </location>
</feature>
<organism evidence="3 4">
    <name type="scientific">Nematocida parisii (strain ERTm3)</name>
    <name type="common">Nematode killer fungus</name>
    <dbReference type="NCBI Taxonomy" id="935791"/>
    <lineage>
        <taxon>Eukaryota</taxon>
        <taxon>Fungi</taxon>
        <taxon>Fungi incertae sedis</taxon>
        <taxon>Microsporidia</taxon>
        <taxon>Nematocida</taxon>
    </lineage>
</organism>
<dbReference type="AlphaFoldDB" id="I3EDV4"/>
<evidence type="ECO:0000313" key="4">
    <source>
        <dbReference type="Proteomes" id="UP000002872"/>
    </source>
</evidence>
<dbReference type="InParanoid" id="I3EDV4"/>
<evidence type="ECO:0000256" key="1">
    <source>
        <dbReference type="SAM" id="MobiDB-lite"/>
    </source>
</evidence>